<dbReference type="InterPro" id="IPR000772">
    <property type="entry name" value="Ricin_B_lectin"/>
</dbReference>
<protein>
    <recommendedName>
        <fullName evidence="1">Ricin B lectin domain-containing protein</fullName>
    </recommendedName>
</protein>
<reference evidence="2 3" key="1">
    <citation type="submission" date="2018-11" db="EMBL/GenBank/DDBJ databases">
        <authorList>
            <consortium name="Pathogen Informatics"/>
        </authorList>
    </citation>
    <scope>NUCLEOTIDE SEQUENCE [LARGE SCALE GENOMIC DNA]</scope>
</reference>
<evidence type="ECO:0000259" key="1">
    <source>
        <dbReference type="Pfam" id="PF00652"/>
    </source>
</evidence>
<evidence type="ECO:0000313" key="3">
    <source>
        <dbReference type="Proteomes" id="UP000281553"/>
    </source>
</evidence>
<sequence>MRRDDYCADGGYDKKQIKLASCHSQGGMQLFEYTKDDQIKNQGYCLTLSEDKNRLTLESCNRSPSQKWIWSRKPYKPFKSKDTQN</sequence>
<dbReference type="SUPFAM" id="SSF50370">
    <property type="entry name" value="Ricin B-like lectins"/>
    <property type="match status" value="1"/>
</dbReference>
<dbReference type="Proteomes" id="UP000281553">
    <property type="component" value="Unassembled WGS sequence"/>
</dbReference>
<evidence type="ECO:0000313" key="2">
    <source>
        <dbReference type="EMBL" id="VDN22199.1"/>
    </source>
</evidence>
<keyword evidence="3" id="KW-1185">Reference proteome</keyword>
<dbReference type="AlphaFoldDB" id="A0A3P7PSX0"/>
<dbReference type="InterPro" id="IPR035992">
    <property type="entry name" value="Ricin_B-like_lectins"/>
</dbReference>
<dbReference type="PROSITE" id="PS50231">
    <property type="entry name" value="RICIN_B_LECTIN"/>
    <property type="match status" value="1"/>
</dbReference>
<dbReference type="EMBL" id="UYRU01072389">
    <property type="protein sequence ID" value="VDN22199.1"/>
    <property type="molecule type" value="Genomic_DNA"/>
</dbReference>
<feature type="domain" description="Ricin B lectin" evidence="1">
    <location>
        <begin position="4"/>
        <end position="72"/>
    </location>
</feature>
<dbReference type="Pfam" id="PF00652">
    <property type="entry name" value="Ricin_B_lectin"/>
    <property type="match status" value="1"/>
</dbReference>
<accession>A0A3P7PSX0</accession>
<organism evidence="2 3">
    <name type="scientific">Dibothriocephalus latus</name>
    <name type="common">Fish tapeworm</name>
    <name type="synonym">Diphyllobothrium latum</name>
    <dbReference type="NCBI Taxonomy" id="60516"/>
    <lineage>
        <taxon>Eukaryota</taxon>
        <taxon>Metazoa</taxon>
        <taxon>Spiralia</taxon>
        <taxon>Lophotrochozoa</taxon>
        <taxon>Platyhelminthes</taxon>
        <taxon>Cestoda</taxon>
        <taxon>Eucestoda</taxon>
        <taxon>Diphyllobothriidea</taxon>
        <taxon>Diphyllobothriidae</taxon>
        <taxon>Dibothriocephalus</taxon>
    </lineage>
</organism>
<name>A0A3P7PSX0_DIBLA</name>
<dbReference type="Gene3D" id="2.80.10.50">
    <property type="match status" value="1"/>
</dbReference>
<gene>
    <name evidence="2" type="ORF">DILT_LOCUS14003</name>
</gene>
<proteinExistence type="predicted"/>
<dbReference type="OrthoDB" id="6119243at2759"/>